<keyword evidence="6" id="KW-0067">ATP-binding</keyword>
<dbReference type="FunFam" id="3.40.50.300:FF:001010">
    <property type="entry name" value="ABC multidrug transporter (Eurofung)"/>
    <property type="match status" value="1"/>
</dbReference>
<keyword evidence="13" id="KW-1185">Reference proteome</keyword>
<feature type="transmembrane region" description="Helical" evidence="10">
    <location>
        <begin position="537"/>
        <end position="560"/>
    </location>
</feature>
<evidence type="ECO:0000256" key="4">
    <source>
        <dbReference type="ARBA" id="ARBA00022692"/>
    </source>
</evidence>
<dbReference type="Pfam" id="PF01061">
    <property type="entry name" value="ABC2_membrane"/>
    <property type="match status" value="2"/>
</dbReference>
<dbReference type="InterPro" id="IPR034001">
    <property type="entry name" value="ABCG_PDR_1"/>
</dbReference>
<dbReference type="InterPro" id="IPR027417">
    <property type="entry name" value="P-loop_NTPase"/>
</dbReference>
<dbReference type="InterPro" id="IPR013525">
    <property type="entry name" value="ABC2_TM"/>
</dbReference>
<dbReference type="KEGG" id="ela:UCREL1_9052"/>
<feature type="compositionally biased region" description="Polar residues" evidence="9">
    <location>
        <begin position="20"/>
        <end position="47"/>
    </location>
</feature>
<evidence type="ECO:0000256" key="10">
    <source>
        <dbReference type="SAM" id="Phobius"/>
    </source>
</evidence>
<dbReference type="PANTHER" id="PTHR19241">
    <property type="entry name" value="ATP-BINDING CASSETTE TRANSPORTER"/>
    <property type="match status" value="1"/>
</dbReference>
<dbReference type="Pfam" id="PF06422">
    <property type="entry name" value="PDR_CDR"/>
    <property type="match status" value="1"/>
</dbReference>
<feature type="transmembrane region" description="Helical" evidence="10">
    <location>
        <begin position="613"/>
        <end position="638"/>
    </location>
</feature>
<comment type="similarity">
    <text evidence="2">Belongs to the ABC transporter superfamily. ABCG family. PDR (TC 3.A.1.205) subfamily.</text>
</comment>
<feature type="transmembrane region" description="Helical" evidence="10">
    <location>
        <begin position="572"/>
        <end position="593"/>
    </location>
</feature>
<sequence>MERDLEKQAVGAPADDARATVSSEGVTAVPSVNTAPSTSGSSSITDPEQQRETARQNNPNGFSRVSTGVSVEQAEADFAELRREISRASRASHSRKSVDIEKGASKVAESTESDESEEPFDLESALRGGLDAEQEAGIKAKHIGVYWDGLTVKGMGGMTNYVKTFPDAFVDFVDYWTPFLNLIGKGKKGVEATLLDNMKGVVKPGEMVLVLGRPGSGCTTFLKSIANQRYGYTGVSGEVLYGPWTAEEFKQYRGEAVYNEEDDRHHATLTVEQTLGFALDVKVPNKLPAGTTKSKFKEEVVSMLLKMFNIEHTRKTVVGDALVRGVSGGERKRVSIAEMMITSACILSWDNSTRGLDASTALDFVKSLRVQTNLYKTSTFVSLYQASENIYKLFDKVLVIDSGKQVYFGPTKDARSYFEGLGFLPRPRQTTPDYVTGCTDEFERAYSEGYSPSNAPHSPETLADAFQKSIHTERLTTEMKEYRDTLHEKSAKHDDFKTAVRESKRGGATRSVYSVGFHLQIWALMKRQFALKMQDKLGLGLSWARAIVIAIVLGTLYFDLGQTSASAFSKGGLLFVSLLFNAFQAFSELGSTMTGRPIVNKHKAYAFHRPSALWIGQIFVDTAFSATQILVFSIIVYFMTNLNRTAGAFFTYYLLILVGNIAMTLYFRIIGCLSPDFDYAIKFAVVTVTLFILTSGYLIQYQSQQVWLRWIFWINALGLAFASMMANEFGSSQMECSSESLIPSGPGYTDINAQVCTLPGSTAGNIQVDGAAYITQGFSYAPEDLWRNFGIIMAIIIFFLAMNVVLGEFVKYGMGGNTAKVYAKPDDERKKLNDTLAEKRLERQKSKETNQDAALPINSTSVLTWEDLKYDVPVPGGTRRLLDGVYGYCKPGQLTALMGASGAGKTTLLDVLAARKNIGVIHGDILVDGVKPGKEFQRSTSYAEQIDMHDPTQTVREALRFSADLRQPFETPQEEKYAYCEEIIALLEMESIADCIIGSPEAGLTVEQRKRVTIGVELAAKPELLLFLDEPTSGLDSQSAFNIVRFLKKLAAAGQAILCTIHQPNAALFENFDRLLLLQRGGQCVYFGDIGKDAYVLRDYLKRHGAVAGKSDNVAEFMLEAVGAGSRPRVGSRDWADIWNDSPELANVKDTISQLKEDRATAVSQADPSMQREYASPFFHQLKIVMKRTNLSFWRSPNYLFTRLFNHVVIALLTGLTYLQLDDSRSSLQYKVFVMFQITVLPALVMSQVEGMYIIKRAIFFREQSSKMYSSITFTASIIAAEAPYSIMCAVVFFLPLYYLPGFQADSTRAGYQFFMVLITEFFAVTLGQVLASISPSVFISSQYDPFIVITFVLFCGVTIPAPQMPHFWRAWLYELDPFTRLIGGAVTTALEGLYVRCQPAELNPFTAPDGQSCGDYMKPYFDAGGLGYIANNDTSACEYCAYDIGNQFYEPLGFEYANRWRDLGIFAAFVGSNVIILFLAGRFLNFNRR</sequence>
<dbReference type="PROSITE" id="PS50893">
    <property type="entry name" value="ABC_TRANSPORTER_2"/>
    <property type="match status" value="2"/>
</dbReference>
<feature type="compositionally biased region" description="Acidic residues" evidence="9">
    <location>
        <begin position="111"/>
        <end position="121"/>
    </location>
</feature>
<dbReference type="InterPro" id="IPR003439">
    <property type="entry name" value="ABC_transporter-like_ATP-bd"/>
</dbReference>
<organism evidence="12 13">
    <name type="scientific">Eutypa lata (strain UCR-EL1)</name>
    <name type="common">Grapevine dieback disease fungus</name>
    <name type="synonym">Eutypa armeniacae</name>
    <dbReference type="NCBI Taxonomy" id="1287681"/>
    <lineage>
        <taxon>Eukaryota</taxon>
        <taxon>Fungi</taxon>
        <taxon>Dikarya</taxon>
        <taxon>Ascomycota</taxon>
        <taxon>Pezizomycotina</taxon>
        <taxon>Sordariomycetes</taxon>
        <taxon>Xylariomycetidae</taxon>
        <taxon>Xylariales</taxon>
        <taxon>Diatrypaceae</taxon>
        <taxon>Eutypa</taxon>
    </lineage>
</organism>
<evidence type="ECO:0000313" key="13">
    <source>
        <dbReference type="Proteomes" id="UP000012174"/>
    </source>
</evidence>
<feature type="domain" description="ABC transporter" evidence="11">
    <location>
        <begin position="180"/>
        <end position="427"/>
    </location>
</feature>
<feature type="transmembrane region" description="Helical" evidence="10">
    <location>
        <begin position="650"/>
        <end position="667"/>
    </location>
</feature>
<dbReference type="CDD" id="cd03233">
    <property type="entry name" value="ABCG_PDR_domain1"/>
    <property type="match status" value="1"/>
</dbReference>
<evidence type="ECO:0000256" key="6">
    <source>
        <dbReference type="ARBA" id="ARBA00022840"/>
    </source>
</evidence>
<dbReference type="GO" id="GO:0016020">
    <property type="term" value="C:membrane"/>
    <property type="evidence" value="ECO:0007669"/>
    <property type="project" value="UniProtKB-SubCell"/>
</dbReference>
<dbReference type="Pfam" id="PF14510">
    <property type="entry name" value="ABC_trans_N"/>
    <property type="match status" value="1"/>
</dbReference>
<dbReference type="HOGENOM" id="CLU_000604_35_0_1"/>
<keyword evidence="4 10" id="KW-0812">Transmembrane</keyword>
<evidence type="ECO:0000256" key="3">
    <source>
        <dbReference type="ARBA" id="ARBA00022448"/>
    </source>
</evidence>
<feature type="region of interest" description="Disordered" evidence="9">
    <location>
        <begin position="1"/>
        <end position="69"/>
    </location>
</feature>
<dbReference type="eggNOG" id="KOG0065">
    <property type="taxonomic scope" value="Eukaryota"/>
</dbReference>
<dbReference type="InterPro" id="IPR029481">
    <property type="entry name" value="ABC_trans_N"/>
</dbReference>
<dbReference type="Gene3D" id="3.40.50.300">
    <property type="entry name" value="P-loop containing nucleotide triphosphate hydrolases"/>
    <property type="match status" value="2"/>
</dbReference>
<reference evidence="13" key="1">
    <citation type="journal article" date="2013" name="Genome Announc.">
        <title>Draft genome sequence of the grapevine dieback fungus Eutypa lata UCR-EL1.</title>
        <authorList>
            <person name="Blanco-Ulate B."/>
            <person name="Rolshausen P.E."/>
            <person name="Cantu D."/>
        </authorList>
    </citation>
    <scope>NUCLEOTIDE SEQUENCE [LARGE SCALE GENOMIC DNA]</scope>
    <source>
        <strain evidence="13">UCR-EL1</strain>
    </source>
</reference>
<proteinExistence type="inferred from homology"/>
<feature type="transmembrane region" description="Helical" evidence="10">
    <location>
        <begin position="1276"/>
        <end position="1300"/>
    </location>
</feature>
<keyword evidence="3" id="KW-0813">Transport</keyword>
<gene>
    <name evidence="12" type="ORF">UCREL1_9052</name>
</gene>
<comment type="subcellular location">
    <subcellularLocation>
        <location evidence="1">Membrane</location>
        <topology evidence="1">Multi-pass membrane protein</topology>
    </subcellularLocation>
</comment>
<dbReference type="SUPFAM" id="SSF52540">
    <property type="entry name" value="P-loop containing nucleoside triphosphate hydrolases"/>
    <property type="match status" value="2"/>
</dbReference>
<dbReference type="EMBL" id="KB707128">
    <property type="protein sequence ID" value="EMR63996.1"/>
    <property type="molecule type" value="Genomic_DNA"/>
</dbReference>
<evidence type="ECO:0000256" key="1">
    <source>
        <dbReference type="ARBA" id="ARBA00004141"/>
    </source>
</evidence>
<dbReference type="Proteomes" id="UP000012174">
    <property type="component" value="Unassembled WGS sequence"/>
</dbReference>
<feature type="transmembrane region" description="Helical" evidence="10">
    <location>
        <begin position="1464"/>
        <end position="1485"/>
    </location>
</feature>
<dbReference type="InterPro" id="IPR010929">
    <property type="entry name" value="PDR_CDR_ABC"/>
</dbReference>
<dbReference type="InterPro" id="IPR003593">
    <property type="entry name" value="AAA+_ATPase"/>
</dbReference>
<evidence type="ECO:0000256" key="5">
    <source>
        <dbReference type="ARBA" id="ARBA00022741"/>
    </source>
</evidence>
<dbReference type="GO" id="GO:0016887">
    <property type="term" value="F:ATP hydrolysis activity"/>
    <property type="evidence" value="ECO:0007669"/>
    <property type="project" value="InterPro"/>
</dbReference>
<dbReference type="InterPro" id="IPR034003">
    <property type="entry name" value="ABCG_PDR_2"/>
</dbReference>
<feature type="transmembrane region" description="Helical" evidence="10">
    <location>
        <begin position="679"/>
        <end position="699"/>
    </location>
</feature>
<feature type="transmembrane region" description="Helical" evidence="10">
    <location>
        <begin position="1204"/>
        <end position="1221"/>
    </location>
</feature>
<keyword evidence="5" id="KW-0547">Nucleotide-binding</keyword>
<dbReference type="OrthoDB" id="245989at2759"/>
<dbReference type="PROSITE" id="PS00211">
    <property type="entry name" value="ABC_TRANSPORTER_1"/>
    <property type="match status" value="1"/>
</dbReference>
<evidence type="ECO:0000256" key="7">
    <source>
        <dbReference type="ARBA" id="ARBA00022989"/>
    </source>
</evidence>
<evidence type="ECO:0000313" key="12">
    <source>
        <dbReference type="EMBL" id="EMR63996.1"/>
    </source>
</evidence>
<evidence type="ECO:0000256" key="9">
    <source>
        <dbReference type="SAM" id="MobiDB-lite"/>
    </source>
</evidence>
<feature type="domain" description="ABC transporter" evidence="11">
    <location>
        <begin position="863"/>
        <end position="1105"/>
    </location>
</feature>
<name>M7T2E2_EUTLA</name>
<dbReference type="SMART" id="SM00382">
    <property type="entry name" value="AAA"/>
    <property type="match status" value="2"/>
</dbReference>
<dbReference type="OMA" id="QYWSDQS"/>
<feature type="transmembrane region" description="Helical" evidence="10">
    <location>
        <begin position="789"/>
        <end position="810"/>
    </location>
</feature>
<accession>M7T2E2</accession>
<evidence type="ECO:0000256" key="2">
    <source>
        <dbReference type="ARBA" id="ARBA00006012"/>
    </source>
</evidence>
<dbReference type="InterPro" id="IPR017871">
    <property type="entry name" value="ABC_transporter-like_CS"/>
</dbReference>
<dbReference type="GO" id="GO:0005524">
    <property type="term" value="F:ATP binding"/>
    <property type="evidence" value="ECO:0007669"/>
    <property type="project" value="UniProtKB-KW"/>
</dbReference>
<feature type="transmembrane region" description="Helical" evidence="10">
    <location>
        <begin position="1344"/>
        <end position="1362"/>
    </location>
</feature>
<feature type="transmembrane region" description="Helical" evidence="10">
    <location>
        <begin position="1312"/>
        <end position="1332"/>
    </location>
</feature>
<evidence type="ECO:0000256" key="8">
    <source>
        <dbReference type="ARBA" id="ARBA00023136"/>
    </source>
</evidence>
<keyword evidence="8 10" id="KW-0472">Membrane</keyword>
<evidence type="ECO:0000259" key="11">
    <source>
        <dbReference type="PROSITE" id="PS50893"/>
    </source>
</evidence>
<keyword evidence="7 10" id="KW-1133">Transmembrane helix</keyword>
<feature type="region of interest" description="Disordered" evidence="9">
    <location>
        <begin position="87"/>
        <end position="122"/>
    </location>
</feature>
<dbReference type="CDD" id="cd03232">
    <property type="entry name" value="ABCG_PDR_domain2"/>
    <property type="match status" value="1"/>
</dbReference>
<dbReference type="FunFam" id="3.40.50.300:FF:000054">
    <property type="entry name" value="ABC multidrug transporter atrF"/>
    <property type="match status" value="1"/>
</dbReference>
<protein>
    <submittedName>
        <fullName evidence="12">Putative brefeldin a resistance protein</fullName>
    </submittedName>
</protein>
<feature type="transmembrane region" description="Helical" evidence="10">
    <location>
        <begin position="1233"/>
        <end position="1255"/>
    </location>
</feature>
<dbReference type="Pfam" id="PF00005">
    <property type="entry name" value="ABC_tran"/>
    <property type="match status" value="2"/>
</dbReference>
<feature type="transmembrane region" description="Helical" evidence="10">
    <location>
        <begin position="706"/>
        <end position="725"/>
    </location>
</feature>
<dbReference type="GO" id="GO:0140359">
    <property type="term" value="F:ABC-type transporter activity"/>
    <property type="evidence" value="ECO:0007669"/>
    <property type="project" value="InterPro"/>
</dbReference>
<feature type="compositionally biased region" description="Polar residues" evidence="9">
    <location>
        <begin position="55"/>
        <end position="69"/>
    </location>
</feature>